<dbReference type="Gene3D" id="3.30.420.240">
    <property type="match status" value="1"/>
</dbReference>
<comment type="caution">
    <text evidence="1">The sequence shown here is derived from an EMBL/GenBank/DDBJ whole genome shotgun (WGS) entry which is preliminary data.</text>
</comment>
<accession>A0A0F8YWD3</accession>
<dbReference type="EMBL" id="LAZR01051157">
    <property type="protein sequence ID" value="KKK85762.1"/>
    <property type="molecule type" value="Genomic_DNA"/>
</dbReference>
<organism evidence="1">
    <name type="scientific">marine sediment metagenome</name>
    <dbReference type="NCBI Taxonomy" id="412755"/>
    <lineage>
        <taxon>unclassified sequences</taxon>
        <taxon>metagenomes</taxon>
        <taxon>ecological metagenomes</taxon>
    </lineage>
</organism>
<dbReference type="AlphaFoldDB" id="A0A0F8YWD3"/>
<reference evidence="1" key="1">
    <citation type="journal article" date="2015" name="Nature">
        <title>Complex archaea that bridge the gap between prokaryotes and eukaryotes.</title>
        <authorList>
            <person name="Spang A."/>
            <person name="Saw J.H."/>
            <person name="Jorgensen S.L."/>
            <person name="Zaremba-Niedzwiedzka K."/>
            <person name="Martijn J."/>
            <person name="Lind A.E."/>
            <person name="van Eijk R."/>
            <person name="Schleper C."/>
            <person name="Guy L."/>
            <person name="Ettema T.J."/>
        </authorList>
    </citation>
    <scope>NUCLEOTIDE SEQUENCE</scope>
</reference>
<evidence type="ECO:0008006" key="2">
    <source>
        <dbReference type="Google" id="ProtNLM"/>
    </source>
</evidence>
<evidence type="ECO:0000313" key="1">
    <source>
        <dbReference type="EMBL" id="KKK85762.1"/>
    </source>
</evidence>
<feature type="non-terminal residue" evidence="1">
    <location>
        <position position="366"/>
    </location>
</feature>
<sequence length="366" mass="41980">MKYDINRPWLTLDPWQKEYIFNKEVFDNFLLCGRQVGKTTGMSIRSVELCINHFKKGEFVLINSITEKQGYHMLAKALVYAKQIYSKHVILKGKDKPTKHKLLFENGTGILCYAAGETGEGLRGFTIKKLMSDEGSRMSEEYFIAVSPMMSVVGGSRDIASTPAGKLHSDGSEKYFYKCSKDDDFKRFYVSAEDCPRHKEEFLEKERERLSKLAYAQEYLAIFTDELKRLFSNELIRDLCVSKPLTTIKHNKEYYLGVDVAGLGEDECSYEVLERLGDGRIEQRANFTEKRNLTVDTSRKIFNMNQTFNFKKIGVDDAGVGFGVWSELMNDDRTKRKTIALNNASRTVDKDGVKSKKILKEEININ</sequence>
<proteinExistence type="predicted"/>
<dbReference type="Gene3D" id="3.40.50.300">
    <property type="entry name" value="P-loop containing nucleotide triphosphate hydrolases"/>
    <property type="match status" value="1"/>
</dbReference>
<name>A0A0F8YWD3_9ZZZZ</name>
<dbReference type="InterPro" id="IPR027417">
    <property type="entry name" value="P-loop_NTPase"/>
</dbReference>
<protein>
    <recommendedName>
        <fullName evidence="2">Phage terminase large subunit N-terminal domain-containing protein</fullName>
    </recommendedName>
</protein>
<dbReference type="Pfam" id="PF03237">
    <property type="entry name" value="Terminase_6N"/>
    <property type="match status" value="1"/>
</dbReference>
<gene>
    <name evidence="1" type="ORF">LCGC14_2770050</name>
</gene>